<organism evidence="1 2">
    <name type="scientific">Phaeosphaeria nodorum (strain SN15 / ATCC MYA-4574 / FGSC 10173)</name>
    <name type="common">Glume blotch fungus</name>
    <name type="synonym">Parastagonospora nodorum</name>
    <dbReference type="NCBI Taxonomy" id="321614"/>
    <lineage>
        <taxon>Eukaryota</taxon>
        <taxon>Fungi</taxon>
        <taxon>Dikarya</taxon>
        <taxon>Ascomycota</taxon>
        <taxon>Pezizomycotina</taxon>
        <taxon>Dothideomycetes</taxon>
        <taxon>Pleosporomycetidae</taxon>
        <taxon>Pleosporales</taxon>
        <taxon>Pleosporineae</taxon>
        <taxon>Phaeosphaeriaceae</taxon>
        <taxon>Parastagonospora</taxon>
    </lineage>
</organism>
<sequence length="100" mass="10698">MVNQINGVIPVLMTPAEIAPIINNGLEECQTPKQRTACFCETAKASGRPSLLAEDVSGIPYWLSEGLSGTSCAANDFTISHNSKQNTLHHDTSTSLLPRS</sequence>
<dbReference type="EMBL" id="CH445336">
    <property type="protein sequence ID" value="EAT84240.1"/>
    <property type="molecule type" value="Genomic_DNA"/>
</dbReference>
<dbReference type="RefSeq" id="XP_001798290.1">
    <property type="nucleotide sequence ID" value="XM_001798238.1"/>
</dbReference>
<name>Q0UJV0_PHANO</name>
<reference evidence="2" key="1">
    <citation type="journal article" date="2007" name="Plant Cell">
        <title>Dothideomycete-plant interactions illuminated by genome sequencing and EST analysis of the wheat pathogen Stagonospora nodorum.</title>
        <authorList>
            <person name="Hane J.K."/>
            <person name="Lowe R.G."/>
            <person name="Solomon P.S."/>
            <person name="Tan K.C."/>
            <person name="Schoch C.L."/>
            <person name="Spatafora J.W."/>
            <person name="Crous P.W."/>
            <person name="Kodira C."/>
            <person name="Birren B.W."/>
            <person name="Galagan J.E."/>
            <person name="Torriani S.F."/>
            <person name="McDonald B.A."/>
            <person name="Oliver R.P."/>
        </authorList>
    </citation>
    <scope>NUCLEOTIDE SEQUENCE [LARGE SCALE GENOMIC DNA]</scope>
    <source>
        <strain evidence="2">SN15 / ATCC MYA-4574 / FGSC 10173</strain>
    </source>
</reference>
<protein>
    <submittedName>
        <fullName evidence="1">Uncharacterized protein</fullName>
    </submittedName>
</protein>
<dbReference type="InParanoid" id="Q0UJV0"/>
<dbReference type="KEGG" id="pno:SNOG_07964"/>
<dbReference type="GeneID" id="5975188"/>
<dbReference type="Proteomes" id="UP000001055">
    <property type="component" value="Unassembled WGS sequence"/>
</dbReference>
<gene>
    <name evidence="1" type="ORF">SNOG_07964</name>
</gene>
<dbReference type="AlphaFoldDB" id="Q0UJV0"/>
<evidence type="ECO:0000313" key="1">
    <source>
        <dbReference type="EMBL" id="EAT84240.1"/>
    </source>
</evidence>
<accession>Q0UJV0</accession>
<evidence type="ECO:0000313" key="2">
    <source>
        <dbReference type="Proteomes" id="UP000001055"/>
    </source>
</evidence>
<proteinExistence type="predicted"/>